<dbReference type="InterPro" id="IPR010989">
    <property type="entry name" value="SNARE"/>
</dbReference>
<dbReference type="EMBL" id="QJKJ01001082">
    <property type="protein sequence ID" value="RDY09273.1"/>
    <property type="molecule type" value="Genomic_DNA"/>
</dbReference>
<sequence length="445" mass="51010">SLLRASFSLFVPCSVSPKHKREERERTHQHIHPPNCSQHIASSVGFFLPAWKDSSFCLFPFSDFRSSPLVLGVFFKMLVANSFDLWRKDAFFSAAEEVQESADIMESAYRAWLREKRERSAPEELNELCRELQTALGTAKWQLEEFEKAVRLSYRHHGDDNTTTRHRQFISAIESQIIQVEAALKESYIEEGKQPLRWVNLDEEERDDLAAFLSGTCQTTRSTNDGSMEVTPLMISSLQEKQVNKEDKNVDVNALHNRDISAGEKMSSKDVIAVNRDTDYVIEIKADAVSRSNDDVVSQTDRTTSTRKTWSPPNYSSLKIVIADEDEQRNKPTRVIDATPKEKGFKHLFWKQKCEEYPQAMRVVRMFNQRFGRIGTCQSQRQFQSSSHLRYGCSVQVTLALMLTIFLIVKTGASLNQFKRVLDTAIGPMKDGEHETSSFVDNWKS</sequence>
<dbReference type="STRING" id="157652.A0A371I2M4"/>
<evidence type="ECO:0000256" key="1">
    <source>
        <dbReference type="ARBA" id="ARBA00009063"/>
    </source>
</evidence>
<comment type="caution">
    <text evidence="10">The sequence shown here is derived from an EMBL/GenBank/DDBJ whole genome shotgun (WGS) entry which is preliminary data.</text>
</comment>
<keyword evidence="2" id="KW-0813">Transport</keyword>
<organism evidence="10 11">
    <name type="scientific">Mucuna pruriens</name>
    <name type="common">Velvet bean</name>
    <name type="synonym">Dolichos pruriens</name>
    <dbReference type="NCBI Taxonomy" id="157652"/>
    <lineage>
        <taxon>Eukaryota</taxon>
        <taxon>Viridiplantae</taxon>
        <taxon>Streptophyta</taxon>
        <taxon>Embryophyta</taxon>
        <taxon>Tracheophyta</taxon>
        <taxon>Spermatophyta</taxon>
        <taxon>Magnoliopsida</taxon>
        <taxon>eudicotyledons</taxon>
        <taxon>Gunneridae</taxon>
        <taxon>Pentapetalae</taxon>
        <taxon>rosids</taxon>
        <taxon>fabids</taxon>
        <taxon>Fabales</taxon>
        <taxon>Fabaceae</taxon>
        <taxon>Papilionoideae</taxon>
        <taxon>50 kb inversion clade</taxon>
        <taxon>NPAAA clade</taxon>
        <taxon>indigoferoid/millettioid clade</taxon>
        <taxon>Phaseoleae</taxon>
        <taxon>Mucuna</taxon>
    </lineage>
</organism>
<feature type="non-terminal residue" evidence="10">
    <location>
        <position position="445"/>
    </location>
</feature>
<keyword evidence="7" id="KW-0472">Membrane</keyword>
<evidence type="ECO:0000313" key="11">
    <source>
        <dbReference type="Proteomes" id="UP000257109"/>
    </source>
</evidence>
<keyword evidence="6" id="KW-0333">Golgi apparatus</keyword>
<dbReference type="InterPro" id="IPR015260">
    <property type="entry name" value="Syntaxin-6/10/61_N"/>
</dbReference>
<dbReference type="AlphaFoldDB" id="A0A371I2M4"/>
<comment type="similarity">
    <text evidence="1">Belongs to the syntaxin family.</text>
</comment>
<dbReference type="GO" id="GO:0005794">
    <property type="term" value="C:Golgi apparatus"/>
    <property type="evidence" value="ECO:0007669"/>
    <property type="project" value="UniProtKB-SubCell"/>
</dbReference>
<evidence type="ECO:0000313" key="10">
    <source>
        <dbReference type="EMBL" id="RDY09273.1"/>
    </source>
</evidence>
<evidence type="ECO:0000256" key="7">
    <source>
        <dbReference type="ARBA" id="ARBA00023136"/>
    </source>
</evidence>
<feature type="non-terminal residue" evidence="10">
    <location>
        <position position="1"/>
    </location>
</feature>
<keyword evidence="5" id="KW-1133">Transmembrane helix</keyword>
<dbReference type="Gene3D" id="1.20.58.90">
    <property type="match status" value="1"/>
</dbReference>
<proteinExistence type="inferred from homology"/>
<evidence type="ECO:0000256" key="5">
    <source>
        <dbReference type="ARBA" id="ARBA00022989"/>
    </source>
</evidence>
<dbReference type="GO" id="GO:0016020">
    <property type="term" value="C:membrane"/>
    <property type="evidence" value="ECO:0007669"/>
    <property type="project" value="InterPro"/>
</dbReference>
<keyword evidence="4" id="KW-0653">Protein transport</keyword>
<dbReference type="Proteomes" id="UP000257109">
    <property type="component" value="Unassembled WGS sequence"/>
</dbReference>
<evidence type="ECO:0000256" key="2">
    <source>
        <dbReference type="ARBA" id="ARBA00022448"/>
    </source>
</evidence>
<dbReference type="SUPFAM" id="SSF47661">
    <property type="entry name" value="t-snare proteins"/>
    <property type="match status" value="1"/>
</dbReference>
<evidence type="ECO:0000256" key="6">
    <source>
        <dbReference type="ARBA" id="ARBA00023034"/>
    </source>
</evidence>
<name>A0A371I2M4_MUCPR</name>
<comment type="subcellular location">
    <subcellularLocation>
        <location evidence="8">Golgi apparatus</location>
        <location evidence="8">trans-Golgi network membrane</location>
        <topology evidence="8">Single-pass type IV membrane protein</topology>
    </subcellularLocation>
</comment>
<evidence type="ECO:0000256" key="8">
    <source>
        <dbReference type="ARBA" id="ARBA00037801"/>
    </source>
</evidence>
<evidence type="ECO:0000256" key="4">
    <source>
        <dbReference type="ARBA" id="ARBA00022927"/>
    </source>
</evidence>
<feature type="domain" description="Syntaxin 6/10/61 N-terminal" evidence="9">
    <location>
        <begin position="89"/>
        <end position="180"/>
    </location>
</feature>
<accession>A0A371I2M4</accession>
<keyword evidence="11" id="KW-1185">Reference proteome</keyword>
<dbReference type="PANTHER" id="PTHR34949">
    <property type="entry name" value="OS05G0443700 PROTEIN"/>
    <property type="match status" value="1"/>
</dbReference>
<dbReference type="GO" id="GO:0015031">
    <property type="term" value="P:protein transport"/>
    <property type="evidence" value="ECO:0007669"/>
    <property type="project" value="UniProtKB-KW"/>
</dbReference>
<dbReference type="CDD" id="cd21442">
    <property type="entry name" value="SNARE_NTD_STX6-like"/>
    <property type="match status" value="1"/>
</dbReference>
<dbReference type="FunFam" id="1.20.58.90:FF:000004">
    <property type="entry name" value="Syntaxin 10"/>
    <property type="match status" value="1"/>
</dbReference>
<gene>
    <name evidence="10" type="ORF">CR513_06370</name>
</gene>
<protein>
    <recommendedName>
        <fullName evidence="9">Syntaxin 6/10/61 N-terminal domain-containing protein</fullName>
    </recommendedName>
</protein>
<keyword evidence="3" id="KW-0812">Transmembrane</keyword>
<dbReference type="Pfam" id="PF09177">
    <property type="entry name" value="STX6_10_61_N"/>
    <property type="match status" value="1"/>
</dbReference>
<evidence type="ECO:0000256" key="3">
    <source>
        <dbReference type="ARBA" id="ARBA00022692"/>
    </source>
</evidence>
<dbReference type="PANTHER" id="PTHR34949:SF3">
    <property type="entry name" value="OS08G0244100 PROTEIN"/>
    <property type="match status" value="1"/>
</dbReference>
<dbReference type="GO" id="GO:0048193">
    <property type="term" value="P:Golgi vesicle transport"/>
    <property type="evidence" value="ECO:0007669"/>
    <property type="project" value="InterPro"/>
</dbReference>
<evidence type="ECO:0000259" key="9">
    <source>
        <dbReference type="Pfam" id="PF09177"/>
    </source>
</evidence>
<dbReference type="OrthoDB" id="1889309at2759"/>
<reference evidence="10" key="1">
    <citation type="submission" date="2018-05" db="EMBL/GenBank/DDBJ databases">
        <title>Draft genome of Mucuna pruriens seed.</title>
        <authorList>
            <person name="Nnadi N.E."/>
            <person name="Vos R."/>
            <person name="Hasami M.H."/>
            <person name="Devisetty U.K."/>
            <person name="Aguiy J.C."/>
        </authorList>
    </citation>
    <scope>NUCLEOTIDE SEQUENCE [LARGE SCALE GENOMIC DNA]</scope>
    <source>
        <strain evidence="10">JCA_2017</strain>
    </source>
</reference>